<organism evidence="10 11">
    <name type="scientific">Chlorella ohadii</name>
    <dbReference type="NCBI Taxonomy" id="2649997"/>
    <lineage>
        <taxon>Eukaryota</taxon>
        <taxon>Viridiplantae</taxon>
        <taxon>Chlorophyta</taxon>
        <taxon>core chlorophytes</taxon>
        <taxon>Trebouxiophyceae</taxon>
        <taxon>Chlorellales</taxon>
        <taxon>Chlorellaceae</taxon>
        <taxon>Chlorella clade</taxon>
        <taxon>Chlorella</taxon>
    </lineage>
</organism>
<dbReference type="EMBL" id="JADXDR010000088">
    <property type="protein sequence ID" value="KAI7839977.1"/>
    <property type="molecule type" value="Genomic_DNA"/>
</dbReference>
<evidence type="ECO:0000256" key="8">
    <source>
        <dbReference type="SAM" id="MobiDB-lite"/>
    </source>
</evidence>
<keyword evidence="11" id="KW-1185">Reference proteome</keyword>
<evidence type="ECO:0000256" key="3">
    <source>
        <dbReference type="ARBA" id="ARBA00022475"/>
    </source>
</evidence>
<dbReference type="Pfam" id="PF25539">
    <property type="entry name" value="Bestrophin_2"/>
    <property type="match status" value="1"/>
</dbReference>
<evidence type="ECO:0000256" key="9">
    <source>
        <dbReference type="SAM" id="Phobius"/>
    </source>
</evidence>
<feature type="transmembrane region" description="Helical" evidence="9">
    <location>
        <begin position="266"/>
        <end position="287"/>
    </location>
</feature>
<protein>
    <submittedName>
        <fullName evidence="10">Uncharacterized protein</fullName>
    </submittedName>
</protein>
<feature type="region of interest" description="Disordered" evidence="8">
    <location>
        <begin position="355"/>
        <end position="380"/>
    </location>
</feature>
<feature type="compositionally biased region" description="Basic and acidic residues" evidence="8">
    <location>
        <begin position="363"/>
        <end position="380"/>
    </location>
</feature>
<dbReference type="GO" id="GO:0005254">
    <property type="term" value="F:chloride channel activity"/>
    <property type="evidence" value="ECO:0007669"/>
    <property type="project" value="InterPro"/>
</dbReference>
<keyword evidence="7 9" id="KW-0472">Membrane</keyword>
<feature type="transmembrane region" description="Helical" evidence="9">
    <location>
        <begin position="109"/>
        <end position="129"/>
    </location>
</feature>
<evidence type="ECO:0000256" key="1">
    <source>
        <dbReference type="ARBA" id="ARBA00004651"/>
    </source>
</evidence>
<dbReference type="InterPro" id="IPR044669">
    <property type="entry name" value="YneE/VCCN1/2-like"/>
</dbReference>
<gene>
    <name evidence="10" type="ORF">COHA_006298</name>
</gene>
<dbReference type="GO" id="GO:0005886">
    <property type="term" value="C:plasma membrane"/>
    <property type="evidence" value="ECO:0007669"/>
    <property type="project" value="UniProtKB-SubCell"/>
</dbReference>
<reference evidence="10" key="1">
    <citation type="submission" date="2020-11" db="EMBL/GenBank/DDBJ databases">
        <title>Chlorella ohadii genome sequencing and assembly.</title>
        <authorList>
            <person name="Murik O."/>
            <person name="Treves H."/>
            <person name="Kedem I."/>
            <person name="Shotland Y."/>
            <person name="Kaplan A."/>
        </authorList>
    </citation>
    <scope>NUCLEOTIDE SEQUENCE</scope>
    <source>
        <strain evidence="10">1</strain>
    </source>
</reference>
<keyword evidence="4 9" id="KW-0812">Transmembrane</keyword>
<comment type="subcellular location">
    <subcellularLocation>
        <location evidence="1">Cell membrane</location>
        <topology evidence="1">Multi-pass membrane protein</topology>
    </subcellularLocation>
</comment>
<keyword evidence="5 9" id="KW-1133">Transmembrane helix</keyword>
<dbReference type="PANTHER" id="PTHR33281">
    <property type="entry name" value="UPF0187 PROTEIN YNEE"/>
    <property type="match status" value="1"/>
</dbReference>
<keyword evidence="6" id="KW-0406">Ion transport</keyword>
<dbReference type="PANTHER" id="PTHR33281:SF19">
    <property type="entry name" value="VOLTAGE-DEPENDENT ANION CHANNEL-FORMING PROTEIN YNEE"/>
    <property type="match status" value="1"/>
</dbReference>
<dbReference type="Proteomes" id="UP001205105">
    <property type="component" value="Unassembled WGS sequence"/>
</dbReference>
<keyword evidence="3" id="KW-1003">Cell membrane</keyword>
<comment type="caution">
    <text evidence="10">The sequence shown here is derived from an EMBL/GenBank/DDBJ whole genome shotgun (WGS) entry which is preliminary data.</text>
</comment>
<dbReference type="AlphaFoldDB" id="A0AAD5H5C7"/>
<evidence type="ECO:0000256" key="5">
    <source>
        <dbReference type="ARBA" id="ARBA00022989"/>
    </source>
</evidence>
<proteinExistence type="predicted"/>
<evidence type="ECO:0000313" key="10">
    <source>
        <dbReference type="EMBL" id="KAI7839977.1"/>
    </source>
</evidence>
<sequence>MSEAGGEQHLRSKTFRALQTLKQHRGHAGGEGVLLQQEAQHKKGLFGGKQSHWWTLFMRLRGRPFPIWPWSIYIAYVAVVVVLCMYFWYKPANGIPYSDDYTTRQMWQLSKTDSMISFIGIAVFLLLGFRNTQAYMRWDRGNQEFRDMVGNLNEAGSGLAMELLPGKPDVCRELLWWLATIAESVKLAVREADADDVADVATLLPPRQAEAFEQPGLTPQQRIWHVIYTFKGRCKLLDSKAADRPLGYVAYNIGSILRIYNTPMPFGYIAHLRIFLFFWLACLPWYFVTQFRWHSFIWCSLIGYAVLGVEEVATEVEQPFGTQFNDLPLDAITGGLMDNLELYLGYVHAAEAGSHASVDEEGEQKSEGDDSLDKTGNEAV</sequence>
<accession>A0AAD5H5C7</accession>
<keyword evidence="2" id="KW-0813">Transport</keyword>
<evidence type="ECO:0000256" key="4">
    <source>
        <dbReference type="ARBA" id="ARBA00022692"/>
    </source>
</evidence>
<evidence type="ECO:0000313" key="11">
    <source>
        <dbReference type="Proteomes" id="UP001205105"/>
    </source>
</evidence>
<evidence type="ECO:0000256" key="6">
    <source>
        <dbReference type="ARBA" id="ARBA00023065"/>
    </source>
</evidence>
<feature type="transmembrane region" description="Helical" evidence="9">
    <location>
        <begin position="67"/>
        <end position="89"/>
    </location>
</feature>
<evidence type="ECO:0000256" key="2">
    <source>
        <dbReference type="ARBA" id="ARBA00022448"/>
    </source>
</evidence>
<name>A0AAD5H5C7_9CHLO</name>
<evidence type="ECO:0000256" key="7">
    <source>
        <dbReference type="ARBA" id="ARBA00023136"/>
    </source>
</evidence>